<reference evidence="2" key="1">
    <citation type="journal article" name="BMC Genomics">
        <title>Long-read sequencing and de novo genome assembly of marine medaka (Oryzias melastigma).</title>
        <authorList>
            <person name="Liang P."/>
            <person name="Saqib H.S.A."/>
            <person name="Ni X."/>
            <person name="Shen Y."/>
        </authorList>
    </citation>
    <scope>NUCLEOTIDE SEQUENCE</scope>
    <source>
        <strain evidence="2">Bigg-433</strain>
    </source>
</reference>
<gene>
    <name evidence="2" type="ORF">FQA47_012089</name>
</gene>
<evidence type="ECO:0000313" key="2">
    <source>
        <dbReference type="EMBL" id="KAF6725535.1"/>
    </source>
</evidence>
<proteinExistence type="predicted"/>
<protein>
    <submittedName>
        <fullName evidence="2">Uncharacterized protein</fullName>
    </submittedName>
</protein>
<evidence type="ECO:0000313" key="3">
    <source>
        <dbReference type="Proteomes" id="UP000646548"/>
    </source>
</evidence>
<feature type="region of interest" description="Disordered" evidence="1">
    <location>
        <begin position="34"/>
        <end position="54"/>
    </location>
</feature>
<evidence type="ECO:0000256" key="1">
    <source>
        <dbReference type="SAM" id="MobiDB-lite"/>
    </source>
</evidence>
<dbReference type="Proteomes" id="UP000646548">
    <property type="component" value="Unassembled WGS sequence"/>
</dbReference>
<sequence length="134" mass="14733">MSADFASRLHQTNSLHPEVSIFGEHCESRPLTAAADGIRKPPRSPVSLPNGGAPEQVRVGAPLFSSSAFEPETLGRKLVDSIIYLAVWDVESNQCLLESEWRWRWRGGAEQRWTCHNDAFEGLPPPPASPTSSP</sequence>
<name>A0A834CEZ9_ORYME</name>
<comment type="caution">
    <text evidence="2">The sequence shown here is derived from an EMBL/GenBank/DDBJ whole genome shotgun (WGS) entry which is preliminary data.</text>
</comment>
<dbReference type="EMBL" id="WKFB01000358">
    <property type="protein sequence ID" value="KAF6725535.1"/>
    <property type="molecule type" value="Genomic_DNA"/>
</dbReference>
<dbReference type="AlphaFoldDB" id="A0A834CEZ9"/>
<organism evidence="2 3">
    <name type="scientific">Oryzias melastigma</name>
    <name type="common">Marine medaka</name>
    <dbReference type="NCBI Taxonomy" id="30732"/>
    <lineage>
        <taxon>Eukaryota</taxon>
        <taxon>Metazoa</taxon>
        <taxon>Chordata</taxon>
        <taxon>Craniata</taxon>
        <taxon>Vertebrata</taxon>
        <taxon>Euteleostomi</taxon>
        <taxon>Actinopterygii</taxon>
        <taxon>Neopterygii</taxon>
        <taxon>Teleostei</taxon>
        <taxon>Neoteleostei</taxon>
        <taxon>Acanthomorphata</taxon>
        <taxon>Ovalentaria</taxon>
        <taxon>Atherinomorphae</taxon>
        <taxon>Beloniformes</taxon>
        <taxon>Adrianichthyidae</taxon>
        <taxon>Oryziinae</taxon>
        <taxon>Oryzias</taxon>
    </lineage>
</organism>
<accession>A0A834CEZ9</accession>